<name>A0A1Q2MFM2_9BACT</name>
<evidence type="ECO:0000313" key="8">
    <source>
        <dbReference type="Proteomes" id="UP000188181"/>
    </source>
</evidence>
<dbReference type="OrthoDB" id="9772644at2"/>
<keyword evidence="7" id="KW-0436">Ligase</keyword>
<dbReference type="Pfam" id="PF04932">
    <property type="entry name" value="Wzy_C"/>
    <property type="match status" value="1"/>
</dbReference>
<feature type="transmembrane region" description="Helical" evidence="5">
    <location>
        <begin position="42"/>
        <end position="65"/>
    </location>
</feature>
<feature type="transmembrane region" description="Helical" evidence="5">
    <location>
        <begin position="387"/>
        <end position="404"/>
    </location>
</feature>
<keyword evidence="8" id="KW-1185">Reference proteome</keyword>
<reference evidence="8" key="1">
    <citation type="submission" date="2017-02" db="EMBL/GenBank/DDBJ databases">
        <title>Comparative genomics and description of representatives of a novel lineage of planctomycetes thriving in anoxic sediments.</title>
        <authorList>
            <person name="Spring S."/>
            <person name="Bunk B."/>
            <person name="Sproer C."/>
        </authorList>
    </citation>
    <scope>NUCLEOTIDE SEQUENCE [LARGE SCALE GENOMIC DNA]</scope>
    <source>
        <strain evidence="8">SM-Chi-D1</strain>
    </source>
</reference>
<dbReference type="GO" id="GO:0016874">
    <property type="term" value="F:ligase activity"/>
    <property type="evidence" value="ECO:0007669"/>
    <property type="project" value="UniProtKB-KW"/>
</dbReference>
<gene>
    <name evidence="7" type="ORF">SMSP2_01879</name>
</gene>
<sequence>MNLVTLAFLFVFLLLCLKWIEVGVCSQFLSFFMLSGIATFWGLHSGVTLGICVITILSLIVYIFINKVKIKITVVEMLMVVTWLLLLVSLIYTTSPQYGFRKVQLFLAVPVMLVLVGRLCTQRTDMLSRTLYSLSWSALLLTLFMIIVFIVYRDAFTVADRFGARESGFNALGIGYVLAVSVVMLVYLIIKKPWSAAIVTPLIIGAVVVILATGSRGPFLGLVIGATLSLMTRKSIKPVLILCLVATILAGSLYTLTPETTRERILTLFEKGALEESGRSNLYIAGTKQFLDSPMLGGGVGSFSMYKGGEDERAYPHNIILEFAGENGIIGLALICTILILSICQILKLRKISPHSPLYWESKIIQWIFYIGIINAMLSFDMTDQRTLFFAIGMLAGTTRWAVLRGESDISSIEVDCRNPGVLQESY</sequence>
<dbReference type="EMBL" id="CP019646">
    <property type="protein sequence ID" value="AQQ71505.1"/>
    <property type="molecule type" value="Genomic_DNA"/>
</dbReference>
<dbReference type="AlphaFoldDB" id="A0A1Q2MFM2"/>
<keyword evidence="3 5" id="KW-1133">Transmembrane helix</keyword>
<accession>A0A1Q2MFM2</accession>
<protein>
    <submittedName>
        <fullName evidence="7">Putative O-glycosylation ligase, exosortase A-associated</fullName>
    </submittedName>
</protein>
<dbReference type="GO" id="GO:0016020">
    <property type="term" value="C:membrane"/>
    <property type="evidence" value="ECO:0007669"/>
    <property type="project" value="UniProtKB-SubCell"/>
</dbReference>
<feature type="transmembrane region" description="Helical" evidence="5">
    <location>
        <begin position="202"/>
        <end position="224"/>
    </location>
</feature>
<dbReference type="InterPro" id="IPR051533">
    <property type="entry name" value="WaaL-like"/>
</dbReference>
<feature type="transmembrane region" description="Helical" evidence="5">
    <location>
        <begin position="172"/>
        <end position="190"/>
    </location>
</feature>
<proteinExistence type="predicted"/>
<dbReference type="KEGG" id="pbas:SMSP2_01879"/>
<evidence type="ECO:0000259" key="6">
    <source>
        <dbReference type="Pfam" id="PF04932"/>
    </source>
</evidence>
<feature type="transmembrane region" description="Helical" evidence="5">
    <location>
        <begin position="236"/>
        <end position="256"/>
    </location>
</feature>
<evidence type="ECO:0000256" key="2">
    <source>
        <dbReference type="ARBA" id="ARBA00022692"/>
    </source>
</evidence>
<evidence type="ECO:0000313" key="7">
    <source>
        <dbReference type="EMBL" id="AQQ71505.1"/>
    </source>
</evidence>
<comment type="subcellular location">
    <subcellularLocation>
        <location evidence="1">Membrane</location>
        <topology evidence="1">Multi-pass membrane protein</topology>
    </subcellularLocation>
</comment>
<evidence type="ECO:0000256" key="3">
    <source>
        <dbReference type="ARBA" id="ARBA00022989"/>
    </source>
</evidence>
<feature type="transmembrane region" description="Helical" evidence="5">
    <location>
        <begin position="329"/>
        <end position="349"/>
    </location>
</feature>
<keyword evidence="4 5" id="KW-0472">Membrane</keyword>
<dbReference type="PANTHER" id="PTHR37422:SF13">
    <property type="entry name" value="LIPOPOLYSACCHARIDE BIOSYNTHESIS PROTEIN PA4999-RELATED"/>
    <property type="match status" value="1"/>
</dbReference>
<feature type="transmembrane region" description="Helical" evidence="5">
    <location>
        <begin position="364"/>
        <end position="380"/>
    </location>
</feature>
<organism evidence="7 8">
    <name type="scientific">Limihaloglobus sulfuriphilus</name>
    <dbReference type="NCBI Taxonomy" id="1851148"/>
    <lineage>
        <taxon>Bacteria</taxon>
        <taxon>Pseudomonadati</taxon>
        <taxon>Planctomycetota</taxon>
        <taxon>Phycisphaerae</taxon>
        <taxon>Sedimentisphaerales</taxon>
        <taxon>Sedimentisphaeraceae</taxon>
        <taxon>Limihaloglobus</taxon>
    </lineage>
</organism>
<dbReference type="RefSeq" id="WP_146683672.1">
    <property type="nucleotide sequence ID" value="NZ_CP019646.1"/>
</dbReference>
<feature type="transmembrane region" description="Helical" evidence="5">
    <location>
        <begin position="72"/>
        <end position="92"/>
    </location>
</feature>
<evidence type="ECO:0000256" key="4">
    <source>
        <dbReference type="ARBA" id="ARBA00023136"/>
    </source>
</evidence>
<dbReference type="Proteomes" id="UP000188181">
    <property type="component" value="Chromosome"/>
</dbReference>
<feature type="transmembrane region" description="Helical" evidence="5">
    <location>
        <begin position="104"/>
        <end position="121"/>
    </location>
</feature>
<feature type="transmembrane region" description="Helical" evidence="5">
    <location>
        <begin position="133"/>
        <end position="152"/>
    </location>
</feature>
<dbReference type="STRING" id="1851148.SMSP2_01879"/>
<dbReference type="PANTHER" id="PTHR37422">
    <property type="entry name" value="TEICHURONIC ACID BIOSYNTHESIS PROTEIN TUAE"/>
    <property type="match status" value="1"/>
</dbReference>
<evidence type="ECO:0000256" key="5">
    <source>
        <dbReference type="SAM" id="Phobius"/>
    </source>
</evidence>
<keyword evidence="2 5" id="KW-0812">Transmembrane</keyword>
<feature type="domain" description="O-antigen ligase-related" evidence="6">
    <location>
        <begin position="203"/>
        <end position="335"/>
    </location>
</feature>
<dbReference type="InterPro" id="IPR007016">
    <property type="entry name" value="O-antigen_ligase-rel_domated"/>
</dbReference>
<evidence type="ECO:0000256" key="1">
    <source>
        <dbReference type="ARBA" id="ARBA00004141"/>
    </source>
</evidence>